<name>A0ABP7XQW1_9ACTN</name>
<keyword evidence="1" id="KW-1133">Transmembrane helix</keyword>
<accession>A0ABP7XQW1</accession>
<sequence length="405" mass="43500">MTSFDTSPQLNVWRALLALAVVFVMLATTGWTALRHQRHPAPLQASLAAWEDGRVAGKRLPDPQSQPTRLARFFASLTDAQRIRLAERYPLAVGNMNGAPVELRYRANRIALAEARGTELRRVRDSRLTPAGQEQAARRLDRIESLMRPERRILAFNPAGAGRVAEVFGDLRHAERVSVVVPGVDTDLLTFQRSERRHTAPVGMATSLYEAQRQADPATRTAVVAWADYTAPSGLGMDAATAMRAEDGADRLDAMVRGLPGLAPVSLFCHSYGSVVCGLAARDLPERVSDIAVAGSPGMRVGHASQLRTTARVWAMRDADDWIRDVPHLELGGLGHGADPMADGFGARLLSAQDAKGHAGYFVPGTDSLRNFAGIGVGAYTAVSCAHRNDTCLAGLSGTTPTGRA</sequence>
<dbReference type="EMBL" id="BAABBU010000004">
    <property type="protein sequence ID" value="GAA4124139.1"/>
    <property type="molecule type" value="Genomic_DNA"/>
</dbReference>
<protein>
    <submittedName>
        <fullName evidence="3">Alpha/beta hydrolase family protein</fullName>
    </submittedName>
</protein>
<proteinExistence type="predicted"/>
<keyword evidence="1" id="KW-0812">Transmembrane</keyword>
<evidence type="ECO:0000313" key="4">
    <source>
        <dbReference type="Proteomes" id="UP001501845"/>
    </source>
</evidence>
<dbReference type="Gene3D" id="3.40.50.1820">
    <property type="entry name" value="alpha/beta hydrolase"/>
    <property type="match status" value="1"/>
</dbReference>
<dbReference type="InterPro" id="IPR010427">
    <property type="entry name" value="DUF1023"/>
</dbReference>
<reference evidence="4" key="1">
    <citation type="journal article" date="2019" name="Int. J. Syst. Evol. Microbiol.">
        <title>The Global Catalogue of Microorganisms (GCM) 10K type strain sequencing project: providing services to taxonomists for standard genome sequencing and annotation.</title>
        <authorList>
            <consortium name="The Broad Institute Genomics Platform"/>
            <consortium name="The Broad Institute Genome Sequencing Center for Infectious Disease"/>
            <person name="Wu L."/>
            <person name="Ma J."/>
        </authorList>
    </citation>
    <scope>NUCLEOTIDE SEQUENCE [LARGE SCALE GENOMIC DNA]</scope>
    <source>
        <strain evidence="4">JCM 17589</strain>
    </source>
</reference>
<dbReference type="RefSeq" id="WP_048457627.1">
    <property type="nucleotide sequence ID" value="NZ_BAABBU010000004.1"/>
</dbReference>
<dbReference type="Proteomes" id="UP001501845">
    <property type="component" value="Unassembled WGS sequence"/>
</dbReference>
<feature type="domain" description="DUF1023" evidence="2">
    <location>
        <begin position="158"/>
        <end position="330"/>
    </location>
</feature>
<evidence type="ECO:0000259" key="2">
    <source>
        <dbReference type="Pfam" id="PF06259"/>
    </source>
</evidence>
<evidence type="ECO:0000256" key="1">
    <source>
        <dbReference type="SAM" id="Phobius"/>
    </source>
</evidence>
<organism evidence="3 4">
    <name type="scientific">Streptomyces tunisiensis</name>
    <dbReference type="NCBI Taxonomy" id="948699"/>
    <lineage>
        <taxon>Bacteria</taxon>
        <taxon>Bacillati</taxon>
        <taxon>Actinomycetota</taxon>
        <taxon>Actinomycetes</taxon>
        <taxon>Kitasatosporales</taxon>
        <taxon>Streptomycetaceae</taxon>
        <taxon>Streptomyces</taxon>
    </lineage>
</organism>
<keyword evidence="1" id="KW-0472">Membrane</keyword>
<keyword evidence="4" id="KW-1185">Reference proteome</keyword>
<gene>
    <name evidence="3" type="ORF">GCM10022285_06030</name>
</gene>
<dbReference type="SUPFAM" id="SSF53474">
    <property type="entry name" value="alpha/beta-Hydrolases"/>
    <property type="match status" value="1"/>
</dbReference>
<dbReference type="Pfam" id="PF06259">
    <property type="entry name" value="Abhydrolase_8"/>
    <property type="match status" value="1"/>
</dbReference>
<feature type="transmembrane region" description="Helical" evidence="1">
    <location>
        <begin position="12"/>
        <end position="34"/>
    </location>
</feature>
<evidence type="ECO:0000313" key="3">
    <source>
        <dbReference type="EMBL" id="GAA4124139.1"/>
    </source>
</evidence>
<keyword evidence="3" id="KW-0378">Hydrolase</keyword>
<comment type="caution">
    <text evidence="3">The sequence shown here is derived from an EMBL/GenBank/DDBJ whole genome shotgun (WGS) entry which is preliminary data.</text>
</comment>
<dbReference type="InterPro" id="IPR029058">
    <property type="entry name" value="AB_hydrolase_fold"/>
</dbReference>
<dbReference type="GO" id="GO:0016787">
    <property type="term" value="F:hydrolase activity"/>
    <property type="evidence" value="ECO:0007669"/>
    <property type="project" value="UniProtKB-KW"/>
</dbReference>